<protein>
    <recommendedName>
        <fullName evidence="1">DUF6879 domain-containing protein</fullName>
    </recommendedName>
</protein>
<evidence type="ECO:0000259" key="1">
    <source>
        <dbReference type="Pfam" id="PF21806"/>
    </source>
</evidence>
<reference evidence="2 3" key="1">
    <citation type="submission" date="2022-10" db="EMBL/GenBank/DDBJ databases">
        <title>The complete genomes of actinobacterial strains from the NBC collection.</title>
        <authorList>
            <person name="Joergensen T.S."/>
            <person name="Alvarez Arevalo M."/>
            <person name="Sterndorff E.B."/>
            <person name="Faurdal D."/>
            <person name="Vuksanovic O."/>
            <person name="Mourched A.-S."/>
            <person name="Charusanti P."/>
            <person name="Shaw S."/>
            <person name="Blin K."/>
            <person name="Weber T."/>
        </authorList>
    </citation>
    <scope>NUCLEOTIDE SEQUENCE [LARGE SCALE GENOMIC DNA]</scope>
    <source>
        <strain evidence="2 3">NBC_00396</strain>
    </source>
</reference>
<gene>
    <name evidence="2" type="ORF">OG375_21465</name>
</gene>
<evidence type="ECO:0000313" key="2">
    <source>
        <dbReference type="EMBL" id="WUI80505.1"/>
    </source>
</evidence>
<sequence>MPEQLTGDDFNHLFRYFISTAFRLEVQPAYQVAEEQQSIEEFLAGEPRPVTDFAFYAAWLDQIRSVTSEGRRVERVRILDEPPTEYQRWEIWSGQFNSAAGEVIRYMPRSKAESVGLPTKDDWWLFDSQRLAVMRFSDRGEPLGGEIITDSAVVHRHNEWWSLALRNSSVGSDFN</sequence>
<dbReference type="Proteomes" id="UP001346877">
    <property type="component" value="Chromosome"/>
</dbReference>
<dbReference type="RefSeq" id="WP_328366575.1">
    <property type="nucleotide sequence ID" value="NZ_CP107941.1"/>
</dbReference>
<feature type="domain" description="DUF6879" evidence="1">
    <location>
        <begin position="8"/>
        <end position="168"/>
    </location>
</feature>
<accession>A0ABZ1P9Z8</accession>
<keyword evidence="3" id="KW-1185">Reference proteome</keyword>
<dbReference type="InterPro" id="IPR049244">
    <property type="entry name" value="DUF6879"/>
</dbReference>
<organism evidence="2 3">
    <name type="scientific">Micromonospora zamorensis</name>
    <dbReference type="NCBI Taxonomy" id="709883"/>
    <lineage>
        <taxon>Bacteria</taxon>
        <taxon>Bacillati</taxon>
        <taxon>Actinomycetota</taxon>
        <taxon>Actinomycetes</taxon>
        <taxon>Micromonosporales</taxon>
        <taxon>Micromonosporaceae</taxon>
        <taxon>Micromonospora</taxon>
    </lineage>
</organism>
<dbReference type="Pfam" id="PF21806">
    <property type="entry name" value="DUF6879"/>
    <property type="match status" value="1"/>
</dbReference>
<proteinExistence type="predicted"/>
<dbReference type="EMBL" id="CP107941">
    <property type="protein sequence ID" value="WUI80505.1"/>
    <property type="molecule type" value="Genomic_DNA"/>
</dbReference>
<name>A0ABZ1P9Z8_9ACTN</name>
<evidence type="ECO:0000313" key="3">
    <source>
        <dbReference type="Proteomes" id="UP001346877"/>
    </source>
</evidence>